<name>A0AAD3DN54_9CHLO</name>
<dbReference type="AlphaFoldDB" id="A0AAD3DN54"/>
<gene>
    <name evidence="2" type="ORF">Agub_g6262</name>
</gene>
<keyword evidence="3" id="KW-1185">Reference proteome</keyword>
<sequence length="386" mass="41179">MQLHRGNPATSSGLCHVKARYCAIRARTTFPRTSGRASLCAGTIPVCRAKIVTGEAYEDVIDILARRAIALTTTTTTNDSDGSPDNTTTNKNNNACNSTSRTAPTPQPTPSAAVLQPVRPVRRVLVGLAGPPGSGKSTLAAEVAARINQLATTMTTTTTTTAMASSSLPFSSPLGQTTPVTTPSSSPSQPSSSSPSPSSPYAVVLPMDGFHYYRRELDAMPDPQAAHARRGAPWTFDAAKFVDAVRRVRYAATRFGSESGFGEEEEVCVPSFDHGVGDPVEGDICIPAGAAVVLVEGNYLLLPSAPWSQLRPLLAESWYLRLPLDTAMQRVLARQRQLGLSREESLTRIATNDRPNAELVEASSAAATLIVTSDVPFRGRTTRWQR</sequence>
<comment type="caution">
    <text evidence="2">The sequence shown here is derived from an EMBL/GenBank/DDBJ whole genome shotgun (WGS) entry which is preliminary data.</text>
</comment>
<reference evidence="2 3" key="1">
    <citation type="journal article" date="2021" name="Sci. Rep.">
        <title>Genome sequencing of the multicellular alga Astrephomene provides insights into convergent evolution of germ-soma differentiation.</title>
        <authorList>
            <person name="Yamashita S."/>
            <person name="Yamamoto K."/>
            <person name="Matsuzaki R."/>
            <person name="Suzuki S."/>
            <person name="Yamaguchi H."/>
            <person name="Hirooka S."/>
            <person name="Minakuchi Y."/>
            <person name="Miyagishima S."/>
            <person name="Kawachi M."/>
            <person name="Toyoda A."/>
            <person name="Nozaki H."/>
        </authorList>
    </citation>
    <scope>NUCLEOTIDE SEQUENCE [LARGE SCALE GENOMIC DNA]</scope>
    <source>
        <strain evidence="2 3">NIES-4017</strain>
    </source>
</reference>
<dbReference type="EMBL" id="BMAR01000009">
    <property type="protein sequence ID" value="GFR44954.1"/>
    <property type="molecule type" value="Genomic_DNA"/>
</dbReference>
<feature type="region of interest" description="Disordered" evidence="1">
    <location>
        <begin position="160"/>
        <end position="200"/>
    </location>
</feature>
<dbReference type="InterPro" id="IPR027417">
    <property type="entry name" value="P-loop_NTPase"/>
</dbReference>
<feature type="region of interest" description="Disordered" evidence="1">
    <location>
        <begin position="75"/>
        <end position="116"/>
    </location>
</feature>
<evidence type="ECO:0000256" key="1">
    <source>
        <dbReference type="SAM" id="MobiDB-lite"/>
    </source>
</evidence>
<evidence type="ECO:0000313" key="3">
    <source>
        <dbReference type="Proteomes" id="UP001054857"/>
    </source>
</evidence>
<evidence type="ECO:0000313" key="2">
    <source>
        <dbReference type="EMBL" id="GFR44954.1"/>
    </source>
</evidence>
<evidence type="ECO:0008006" key="4">
    <source>
        <dbReference type="Google" id="ProtNLM"/>
    </source>
</evidence>
<protein>
    <recommendedName>
        <fullName evidence="4">Phosphoribulokinase/uridine kinase domain-containing protein</fullName>
    </recommendedName>
</protein>
<feature type="compositionally biased region" description="Low complexity" evidence="1">
    <location>
        <begin position="183"/>
        <end position="200"/>
    </location>
</feature>
<organism evidence="2 3">
    <name type="scientific">Astrephomene gubernaculifera</name>
    <dbReference type="NCBI Taxonomy" id="47775"/>
    <lineage>
        <taxon>Eukaryota</taxon>
        <taxon>Viridiplantae</taxon>
        <taxon>Chlorophyta</taxon>
        <taxon>core chlorophytes</taxon>
        <taxon>Chlorophyceae</taxon>
        <taxon>CS clade</taxon>
        <taxon>Chlamydomonadales</taxon>
        <taxon>Astrephomenaceae</taxon>
        <taxon>Astrephomene</taxon>
    </lineage>
</organism>
<dbReference type="SUPFAM" id="SSF52540">
    <property type="entry name" value="P-loop containing nucleoside triphosphate hydrolases"/>
    <property type="match status" value="1"/>
</dbReference>
<dbReference type="Proteomes" id="UP001054857">
    <property type="component" value="Unassembled WGS sequence"/>
</dbReference>
<feature type="compositionally biased region" description="Polar residues" evidence="1">
    <location>
        <begin position="168"/>
        <end position="182"/>
    </location>
</feature>
<dbReference type="Gene3D" id="3.40.50.300">
    <property type="entry name" value="P-loop containing nucleotide triphosphate hydrolases"/>
    <property type="match status" value="1"/>
</dbReference>
<accession>A0AAD3DN54</accession>
<dbReference type="PANTHER" id="PTHR10285">
    <property type="entry name" value="URIDINE KINASE"/>
    <property type="match status" value="1"/>
</dbReference>
<proteinExistence type="predicted"/>